<dbReference type="AlphaFoldDB" id="A0A0A8YUB2"/>
<reference evidence="1" key="2">
    <citation type="journal article" date="2015" name="Data Brief">
        <title>Shoot transcriptome of the giant reed, Arundo donax.</title>
        <authorList>
            <person name="Barrero R.A."/>
            <person name="Guerrero F.D."/>
            <person name="Moolhuijzen P."/>
            <person name="Goolsby J.A."/>
            <person name="Tidwell J."/>
            <person name="Bellgard S.E."/>
            <person name="Bellgard M.I."/>
        </authorList>
    </citation>
    <scope>NUCLEOTIDE SEQUENCE</scope>
    <source>
        <tissue evidence="1">Shoot tissue taken approximately 20 cm above the soil surface</tissue>
    </source>
</reference>
<protein>
    <submittedName>
        <fullName evidence="1">Uncharacterized protein</fullName>
    </submittedName>
</protein>
<dbReference type="EMBL" id="GBRH01268887">
    <property type="protein sequence ID" value="JAD29008.1"/>
    <property type="molecule type" value="Transcribed_RNA"/>
</dbReference>
<sequence>MPPLLNLHYSEINAINAKETIASDNQSGHIHPNFCPGV</sequence>
<organism evidence="1">
    <name type="scientific">Arundo donax</name>
    <name type="common">Giant reed</name>
    <name type="synonym">Donax arundinaceus</name>
    <dbReference type="NCBI Taxonomy" id="35708"/>
    <lineage>
        <taxon>Eukaryota</taxon>
        <taxon>Viridiplantae</taxon>
        <taxon>Streptophyta</taxon>
        <taxon>Embryophyta</taxon>
        <taxon>Tracheophyta</taxon>
        <taxon>Spermatophyta</taxon>
        <taxon>Magnoliopsida</taxon>
        <taxon>Liliopsida</taxon>
        <taxon>Poales</taxon>
        <taxon>Poaceae</taxon>
        <taxon>PACMAD clade</taxon>
        <taxon>Arundinoideae</taxon>
        <taxon>Arundineae</taxon>
        <taxon>Arundo</taxon>
    </lineage>
</organism>
<evidence type="ECO:0000313" key="1">
    <source>
        <dbReference type="EMBL" id="JAD29008.1"/>
    </source>
</evidence>
<proteinExistence type="predicted"/>
<name>A0A0A8YUB2_ARUDO</name>
<reference evidence="1" key="1">
    <citation type="submission" date="2014-09" db="EMBL/GenBank/DDBJ databases">
        <authorList>
            <person name="Magalhaes I.L.F."/>
            <person name="Oliveira U."/>
            <person name="Santos F.R."/>
            <person name="Vidigal T.H.D.A."/>
            <person name="Brescovit A.D."/>
            <person name="Santos A.J."/>
        </authorList>
    </citation>
    <scope>NUCLEOTIDE SEQUENCE</scope>
    <source>
        <tissue evidence="1">Shoot tissue taken approximately 20 cm above the soil surface</tissue>
    </source>
</reference>
<accession>A0A0A8YUB2</accession>